<proteinExistence type="predicted"/>
<dbReference type="Pfam" id="PF13655">
    <property type="entry name" value="RVT_N"/>
    <property type="match status" value="1"/>
</dbReference>
<dbReference type="InterPro" id="IPR025960">
    <property type="entry name" value="RVT_N"/>
</dbReference>
<sequence>MNVREPEITSVTELTDKELTQQWKNIDWKRVKEVVNNLQSRIASAAKNGNWKTVNKLSRLLTRSFYAKLLSVRKVTTNKGSRTPGIDGVIWSSSADKMRAALQLTNKGYRAKPLTRKYIRKKSGKL</sequence>
<dbReference type="OrthoDB" id="115799at2157"/>
<dbReference type="AlphaFoldDB" id="A0A0F8I4I3"/>
<comment type="caution">
    <text evidence="2">The sequence shown here is derived from an EMBL/GenBank/DDBJ whole genome shotgun (WGS) entry which is preliminary data.</text>
</comment>
<dbReference type="PATRIC" id="fig|2209.71.peg.957"/>
<evidence type="ECO:0000313" key="2">
    <source>
        <dbReference type="EMBL" id="KKG74279.1"/>
    </source>
</evidence>
<accession>A0A0F8I4I3</accession>
<reference evidence="2 3" key="1">
    <citation type="journal article" date="2015" name="ISME J.">
        <title>Genomic and phenotypic differentiation among Methanosarcina mazei populations from Columbia River sediment.</title>
        <authorList>
            <person name="Youngblut N.D."/>
            <person name="Wirth J.S."/>
            <person name="Henriksen J.R."/>
            <person name="Smith M."/>
            <person name="Simon H."/>
            <person name="Metcalf W.W."/>
            <person name="Whitaker R.J."/>
        </authorList>
    </citation>
    <scope>NUCLEOTIDE SEQUENCE [LARGE SCALE GENOMIC DNA]</scope>
    <source>
        <strain evidence="2 3">3.H.A.1A.2</strain>
    </source>
</reference>
<dbReference type="InterPro" id="IPR051083">
    <property type="entry name" value="GrpII_Intron_Splice-Mob/Def"/>
</dbReference>
<gene>
    <name evidence="2" type="ORF">DU46_04450</name>
</gene>
<dbReference type="RefSeq" id="WP_048047599.1">
    <property type="nucleotide sequence ID" value="NZ_JJPN01000034.1"/>
</dbReference>
<dbReference type="Proteomes" id="UP000034074">
    <property type="component" value="Unassembled WGS sequence"/>
</dbReference>
<evidence type="ECO:0000313" key="3">
    <source>
        <dbReference type="Proteomes" id="UP000034074"/>
    </source>
</evidence>
<name>A0A0F8I4I3_METMZ</name>
<dbReference type="PANTHER" id="PTHR34047">
    <property type="entry name" value="NUCLEAR INTRON MATURASE 1, MITOCHONDRIAL-RELATED"/>
    <property type="match status" value="1"/>
</dbReference>
<organism evidence="2 3">
    <name type="scientific">Methanosarcina mazei</name>
    <name type="common">Methanosarcina frisia</name>
    <dbReference type="NCBI Taxonomy" id="2209"/>
    <lineage>
        <taxon>Archaea</taxon>
        <taxon>Methanobacteriati</taxon>
        <taxon>Methanobacteriota</taxon>
        <taxon>Stenosarchaea group</taxon>
        <taxon>Methanomicrobia</taxon>
        <taxon>Methanosarcinales</taxon>
        <taxon>Methanosarcinaceae</taxon>
        <taxon>Methanosarcina</taxon>
    </lineage>
</organism>
<protein>
    <recommendedName>
        <fullName evidence="1">Reverse transcriptase N-terminal domain-containing protein</fullName>
    </recommendedName>
</protein>
<feature type="domain" description="Reverse transcriptase N-terminal" evidence="1">
    <location>
        <begin position="23"/>
        <end position="104"/>
    </location>
</feature>
<evidence type="ECO:0000259" key="1">
    <source>
        <dbReference type="Pfam" id="PF13655"/>
    </source>
</evidence>
<feature type="non-terminal residue" evidence="2">
    <location>
        <position position="126"/>
    </location>
</feature>
<dbReference type="EMBL" id="JJPN01000034">
    <property type="protein sequence ID" value="KKG74279.1"/>
    <property type="molecule type" value="Genomic_DNA"/>
</dbReference>
<dbReference type="PANTHER" id="PTHR34047:SF8">
    <property type="entry name" value="PROTEIN YKFC"/>
    <property type="match status" value="1"/>
</dbReference>